<dbReference type="AlphaFoldDB" id="A0A2U2BWA8"/>
<dbReference type="PROSITE" id="PS00743">
    <property type="entry name" value="BETA_LACTAMASE_B_1"/>
    <property type="match status" value="1"/>
</dbReference>
<evidence type="ECO:0000256" key="8">
    <source>
        <dbReference type="ARBA" id="ARBA00022729"/>
    </source>
</evidence>
<dbReference type="Gene3D" id="3.60.15.10">
    <property type="entry name" value="Ribonuclease Z/Hydroxyacylglutathione hydrolase-like"/>
    <property type="match status" value="1"/>
</dbReference>
<evidence type="ECO:0000256" key="10">
    <source>
        <dbReference type="ARBA" id="ARBA00022801"/>
    </source>
</evidence>
<dbReference type="GO" id="GO:0008800">
    <property type="term" value="F:beta-lactamase activity"/>
    <property type="evidence" value="ECO:0007669"/>
    <property type="project" value="UniProtKB-EC"/>
</dbReference>
<dbReference type="Pfam" id="PF00753">
    <property type="entry name" value="Lactamase_B"/>
    <property type="match status" value="1"/>
</dbReference>
<dbReference type="GO" id="GO:0008270">
    <property type="term" value="F:zinc ion binding"/>
    <property type="evidence" value="ECO:0007669"/>
    <property type="project" value="InterPro"/>
</dbReference>
<evidence type="ECO:0000256" key="6">
    <source>
        <dbReference type="ARBA" id="ARBA00012865"/>
    </source>
</evidence>
<evidence type="ECO:0000256" key="13">
    <source>
        <dbReference type="SAM" id="SignalP"/>
    </source>
</evidence>
<sequence length="297" mass="31358">MLRALSLASIAAAALAASAAVAQEDAPEFEYETTELSGGIVMLSTGRAGNVAILPGPDGVFVVDDQLPETGSALEAAIEAVAGEGVPRFILSTHWHADHVGGNSHFAAQGSTVAGHHNIRARILASEEDWAMEPGAAPILTFGDDLHFHVNGQTVRATHVPAAHTDGDALVYFEEADVLHMGDVLFSGLFPYIDLDSGGSVEGYIEAMRVGLEIAGPETEIIAGHGPLSTEADLVDSIAMLTEARSRVEALVAEGADLDAVMEANPLADFHDDWNWGFITTERMTETLYRDVTAQTE</sequence>
<keyword evidence="7" id="KW-0479">Metal-binding</keyword>
<dbReference type="RefSeq" id="WP_109251576.1">
    <property type="nucleotide sequence ID" value="NZ_QEXV01000001.1"/>
</dbReference>
<keyword evidence="11" id="KW-0862">Zinc</keyword>
<dbReference type="InterPro" id="IPR001018">
    <property type="entry name" value="Beta-lactamase_class-B_CS"/>
</dbReference>
<dbReference type="EMBL" id="QEXV01000001">
    <property type="protein sequence ID" value="PWE18301.1"/>
    <property type="molecule type" value="Genomic_DNA"/>
</dbReference>
<reference evidence="16" key="1">
    <citation type="submission" date="2018-05" db="EMBL/GenBank/DDBJ databases">
        <authorList>
            <person name="Liu B.-T."/>
        </authorList>
    </citation>
    <scope>NUCLEOTIDE SEQUENCE [LARGE SCALE GENOMIC DNA]</scope>
    <source>
        <strain evidence="16">WD6-1</strain>
    </source>
</reference>
<dbReference type="SUPFAM" id="SSF56281">
    <property type="entry name" value="Metallo-hydrolase/oxidoreductase"/>
    <property type="match status" value="1"/>
</dbReference>
<evidence type="ECO:0000313" key="15">
    <source>
        <dbReference type="EMBL" id="PWE18301.1"/>
    </source>
</evidence>
<comment type="similarity">
    <text evidence="4">Belongs to the metallo-beta-lactamase superfamily. Class-B beta-lactamase family.</text>
</comment>
<dbReference type="OrthoDB" id="420651at2"/>
<keyword evidence="12" id="KW-0046">Antibiotic resistance</keyword>
<comment type="catalytic activity">
    <reaction evidence="1">
        <text>a beta-lactam + H2O = a substituted beta-amino acid</text>
        <dbReference type="Rhea" id="RHEA:20401"/>
        <dbReference type="ChEBI" id="CHEBI:15377"/>
        <dbReference type="ChEBI" id="CHEBI:35627"/>
        <dbReference type="ChEBI" id="CHEBI:140347"/>
        <dbReference type="EC" id="3.5.2.6"/>
    </reaction>
</comment>
<dbReference type="Proteomes" id="UP000245168">
    <property type="component" value="Unassembled WGS sequence"/>
</dbReference>
<comment type="subcellular location">
    <subcellularLocation>
        <location evidence="3">Periplasm</location>
    </subcellularLocation>
</comment>
<feature type="chain" id="PRO_5015743111" description="beta-lactamase" evidence="13">
    <location>
        <begin position="23"/>
        <end position="297"/>
    </location>
</feature>
<dbReference type="CDD" id="cd16282">
    <property type="entry name" value="metallo-hydrolase-like_MBL-fold"/>
    <property type="match status" value="1"/>
</dbReference>
<name>A0A2U2BWA8_9PROT</name>
<dbReference type="InterPro" id="IPR036866">
    <property type="entry name" value="RibonucZ/Hydroxyglut_hydro"/>
</dbReference>
<dbReference type="PANTHER" id="PTHR42951:SF4">
    <property type="entry name" value="ACYL-COENZYME A THIOESTERASE MBLAC2"/>
    <property type="match status" value="1"/>
</dbReference>
<comment type="subunit">
    <text evidence="5">Monomer.</text>
</comment>
<evidence type="ECO:0000256" key="7">
    <source>
        <dbReference type="ARBA" id="ARBA00022723"/>
    </source>
</evidence>
<evidence type="ECO:0000256" key="9">
    <source>
        <dbReference type="ARBA" id="ARBA00022764"/>
    </source>
</evidence>
<dbReference type="GO" id="GO:0017001">
    <property type="term" value="P:antibiotic catabolic process"/>
    <property type="evidence" value="ECO:0007669"/>
    <property type="project" value="InterPro"/>
</dbReference>
<comment type="caution">
    <text evidence="15">The sequence shown here is derived from an EMBL/GenBank/DDBJ whole genome shotgun (WGS) entry which is preliminary data.</text>
</comment>
<dbReference type="InterPro" id="IPR050855">
    <property type="entry name" value="NDM-1-like"/>
</dbReference>
<keyword evidence="9" id="KW-0574">Periplasm</keyword>
<keyword evidence="8 13" id="KW-0732">Signal</keyword>
<evidence type="ECO:0000256" key="5">
    <source>
        <dbReference type="ARBA" id="ARBA00011245"/>
    </source>
</evidence>
<evidence type="ECO:0000259" key="14">
    <source>
        <dbReference type="SMART" id="SM00849"/>
    </source>
</evidence>
<evidence type="ECO:0000256" key="1">
    <source>
        <dbReference type="ARBA" id="ARBA00001526"/>
    </source>
</evidence>
<dbReference type="PANTHER" id="PTHR42951">
    <property type="entry name" value="METALLO-BETA-LACTAMASE DOMAIN-CONTAINING"/>
    <property type="match status" value="1"/>
</dbReference>
<dbReference type="GO" id="GO:0046677">
    <property type="term" value="P:response to antibiotic"/>
    <property type="evidence" value="ECO:0007669"/>
    <property type="project" value="UniProtKB-KW"/>
</dbReference>
<evidence type="ECO:0000256" key="2">
    <source>
        <dbReference type="ARBA" id="ARBA00001947"/>
    </source>
</evidence>
<feature type="signal peptide" evidence="13">
    <location>
        <begin position="1"/>
        <end position="22"/>
    </location>
</feature>
<dbReference type="SMART" id="SM00849">
    <property type="entry name" value="Lactamase_B"/>
    <property type="match status" value="1"/>
</dbReference>
<protein>
    <recommendedName>
        <fullName evidence="6">beta-lactamase</fullName>
        <ecNumber evidence="6">3.5.2.6</ecNumber>
    </recommendedName>
</protein>
<dbReference type="InterPro" id="IPR001279">
    <property type="entry name" value="Metallo-B-lactamas"/>
</dbReference>
<keyword evidence="16" id="KW-1185">Reference proteome</keyword>
<evidence type="ECO:0000313" key="16">
    <source>
        <dbReference type="Proteomes" id="UP000245168"/>
    </source>
</evidence>
<feature type="domain" description="Metallo-beta-lactamase" evidence="14">
    <location>
        <begin position="48"/>
        <end position="225"/>
    </location>
</feature>
<accession>A0A2U2BWA8</accession>
<evidence type="ECO:0000256" key="4">
    <source>
        <dbReference type="ARBA" id="ARBA00005250"/>
    </source>
</evidence>
<gene>
    <name evidence="15" type="ORF">DDZ18_01460</name>
</gene>
<evidence type="ECO:0000256" key="11">
    <source>
        <dbReference type="ARBA" id="ARBA00022833"/>
    </source>
</evidence>
<comment type="cofactor">
    <cofactor evidence="2">
        <name>Zn(2+)</name>
        <dbReference type="ChEBI" id="CHEBI:29105"/>
    </cofactor>
</comment>
<organism evidence="15 16">
    <name type="scientific">Marinicauda salina</name>
    <dbReference type="NCBI Taxonomy" id="2135793"/>
    <lineage>
        <taxon>Bacteria</taxon>
        <taxon>Pseudomonadati</taxon>
        <taxon>Pseudomonadota</taxon>
        <taxon>Alphaproteobacteria</taxon>
        <taxon>Maricaulales</taxon>
        <taxon>Maricaulaceae</taxon>
        <taxon>Marinicauda</taxon>
    </lineage>
</organism>
<dbReference type="EC" id="3.5.2.6" evidence="6"/>
<keyword evidence="10 15" id="KW-0378">Hydrolase</keyword>
<proteinExistence type="inferred from homology"/>
<evidence type="ECO:0000256" key="12">
    <source>
        <dbReference type="ARBA" id="ARBA00023251"/>
    </source>
</evidence>
<dbReference type="GO" id="GO:0042597">
    <property type="term" value="C:periplasmic space"/>
    <property type="evidence" value="ECO:0007669"/>
    <property type="project" value="UniProtKB-SubCell"/>
</dbReference>
<evidence type="ECO:0000256" key="3">
    <source>
        <dbReference type="ARBA" id="ARBA00004418"/>
    </source>
</evidence>